<dbReference type="RefSeq" id="XP_040708049.1">
    <property type="nucleotide sequence ID" value="XM_040840019.1"/>
</dbReference>
<evidence type="ECO:0000313" key="9">
    <source>
        <dbReference type="Proteomes" id="UP000184356"/>
    </source>
</evidence>
<evidence type="ECO:0000256" key="7">
    <source>
        <dbReference type="SAM" id="Phobius"/>
    </source>
</evidence>
<dbReference type="OrthoDB" id="3648309at2759"/>
<dbReference type="PROSITE" id="PS01114">
    <property type="entry name" value="GPR1_FUN34_YAAH"/>
    <property type="match status" value="1"/>
</dbReference>
<keyword evidence="3 7" id="KW-0812">Transmembrane</keyword>
<evidence type="ECO:0000256" key="1">
    <source>
        <dbReference type="ARBA" id="ARBA00004141"/>
    </source>
</evidence>
<keyword evidence="4 7" id="KW-1133">Transmembrane helix</keyword>
<dbReference type="InterPro" id="IPR000791">
    <property type="entry name" value="Gpr1/Fun34/SatP-like"/>
</dbReference>
<comment type="similarity">
    <text evidence="2">Belongs to the acetate uptake transporter (AceTr) (TC 2.A.96) family.</text>
</comment>
<evidence type="ECO:0000256" key="3">
    <source>
        <dbReference type="ARBA" id="ARBA00022692"/>
    </source>
</evidence>
<protein>
    <recommendedName>
        <fullName evidence="10">GPR1/FUN34/YaaH-class plasma membrane protein</fullName>
    </recommendedName>
</protein>
<evidence type="ECO:0000256" key="4">
    <source>
        <dbReference type="ARBA" id="ARBA00022989"/>
    </source>
</evidence>
<evidence type="ECO:0000256" key="2">
    <source>
        <dbReference type="ARBA" id="ARBA00005587"/>
    </source>
</evidence>
<dbReference type="InterPro" id="IPR047622">
    <property type="entry name" value="GPR1_FUN34_YAAH"/>
</dbReference>
<keyword evidence="9" id="KW-1185">Reference proteome</keyword>
<dbReference type="EMBL" id="KV878582">
    <property type="protein sequence ID" value="OJJ64243.1"/>
    <property type="molecule type" value="Genomic_DNA"/>
</dbReference>
<proteinExistence type="inferred from homology"/>
<comment type="subcellular location">
    <subcellularLocation>
        <location evidence="1">Membrane</location>
        <topology evidence="1">Multi-pass membrane protein</topology>
    </subcellularLocation>
</comment>
<feature type="transmembrane region" description="Helical" evidence="7">
    <location>
        <begin position="203"/>
        <end position="225"/>
    </location>
</feature>
<feature type="transmembrane region" description="Helical" evidence="7">
    <location>
        <begin position="80"/>
        <end position="97"/>
    </location>
</feature>
<evidence type="ECO:0008006" key="10">
    <source>
        <dbReference type="Google" id="ProtNLM"/>
    </source>
</evidence>
<evidence type="ECO:0000256" key="5">
    <source>
        <dbReference type="ARBA" id="ARBA00023136"/>
    </source>
</evidence>
<accession>A0A1L9TY89</accession>
<dbReference type="GeneID" id="63756092"/>
<feature type="transmembrane region" description="Helical" evidence="7">
    <location>
        <begin position="134"/>
        <end position="155"/>
    </location>
</feature>
<dbReference type="Pfam" id="PF01184">
    <property type="entry name" value="Gpr1_Fun34_YaaH"/>
    <property type="match status" value="1"/>
</dbReference>
<dbReference type="AlphaFoldDB" id="A0A1L9TY89"/>
<feature type="transmembrane region" description="Helical" evidence="7">
    <location>
        <begin position="237"/>
        <end position="256"/>
    </location>
</feature>
<dbReference type="Proteomes" id="UP000184356">
    <property type="component" value="Unassembled WGS sequence"/>
</dbReference>
<dbReference type="PANTHER" id="PTHR31123">
    <property type="entry name" value="ACCUMULATION OF DYADS PROTEIN 2-RELATED"/>
    <property type="match status" value="1"/>
</dbReference>
<name>A0A1L9TY89_9EURO</name>
<sequence>MSSNETSEKYGQYSLENSITNATTPSPPSEPNPGARSSHLDYANSAGLTHTITAESRLPAFGGAFQPGLYRPPKKTANPAPLGLCAFGLSAFLLGCIEMRTRDITEPSIIVAPAFAYGGLVQLLAGMWEMAIGNSFGACVLSSFGGFWISVGIIFTPGGFQIMEKLLEEGGGKTDMFYDSFGLYLMCWFIFCVVMTLCTLKSTLAFFSLFLCADIALLLLGLGYLLRDAQGMPNSPLCKSGGFFGIMCGFLCWYNAFAGLAEPSNTCFMPPVVHFPWSEQGRKSRRAAGDVEAA</sequence>
<dbReference type="GO" id="GO:0015123">
    <property type="term" value="F:acetate transmembrane transporter activity"/>
    <property type="evidence" value="ECO:0007669"/>
    <property type="project" value="TreeGrafter"/>
</dbReference>
<evidence type="ECO:0000256" key="6">
    <source>
        <dbReference type="SAM" id="MobiDB-lite"/>
    </source>
</evidence>
<feature type="transmembrane region" description="Helical" evidence="7">
    <location>
        <begin position="109"/>
        <end position="128"/>
    </location>
</feature>
<feature type="region of interest" description="Disordered" evidence="6">
    <location>
        <begin position="1"/>
        <end position="40"/>
    </location>
</feature>
<dbReference type="InterPro" id="IPR051633">
    <property type="entry name" value="AceTr"/>
</dbReference>
<organism evidence="8 9">
    <name type="scientific">Aspergillus sydowii CBS 593.65</name>
    <dbReference type="NCBI Taxonomy" id="1036612"/>
    <lineage>
        <taxon>Eukaryota</taxon>
        <taxon>Fungi</taxon>
        <taxon>Dikarya</taxon>
        <taxon>Ascomycota</taxon>
        <taxon>Pezizomycotina</taxon>
        <taxon>Eurotiomycetes</taxon>
        <taxon>Eurotiomycetidae</taxon>
        <taxon>Eurotiales</taxon>
        <taxon>Aspergillaceae</taxon>
        <taxon>Aspergillus</taxon>
        <taxon>Aspergillus subgen. Nidulantes</taxon>
    </lineage>
</organism>
<feature type="compositionally biased region" description="Polar residues" evidence="6">
    <location>
        <begin position="14"/>
        <end position="24"/>
    </location>
</feature>
<dbReference type="NCBIfam" id="NF038013">
    <property type="entry name" value="AceTr_1"/>
    <property type="match status" value="1"/>
</dbReference>
<evidence type="ECO:0000313" key="8">
    <source>
        <dbReference type="EMBL" id="OJJ64243.1"/>
    </source>
</evidence>
<gene>
    <name evidence="8" type="ORF">ASPSYDRAFT_1155556</name>
</gene>
<keyword evidence="5 7" id="KW-0472">Membrane</keyword>
<feature type="transmembrane region" description="Helical" evidence="7">
    <location>
        <begin position="176"/>
        <end position="197"/>
    </location>
</feature>
<dbReference type="VEuPathDB" id="FungiDB:ASPSYDRAFT_1155556"/>
<dbReference type="PANTHER" id="PTHR31123:SF1">
    <property type="entry name" value="ACCUMULATION OF DYADS PROTEIN 2-RELATED"/>
    <property type="match status" value="1"/>
</dbReference>
<dbReference type="STRING" id="1036612.A0A1L9TY89"/>
<dbReference type="GO" id="GO:0005886">
    <property type="term" value="C:plasma membrane"/>
    <property type="evidence" value="ECO:0007669"/>
    <property type="project" value="TreeGrafter"/>
</dbReference>
<reference evidence="9" key="1">
    <citation type="journal article" date="2017" name="Genome Biol.">
        <title>Comparative genomics reveals high biological diversity and specific adaptations in the industrially and medically important fungal genus Aspergillus.</title>
        <authorList>
            <person name="de Vries R.P."/>
            <person name="Riley R."/>
            <person name="Wiebenga A."/>
            <person name="Aguilar-Osorio G."/>
            <person name="Amillis S."/>
            <person name="Uchima C.A."/>
            <person name="Anderluh G."/>
            <person name="Asadollahi M."/>
            <person name="Askin M."/>
            <person name="Barry K."/>
            <person name="Battaglia E."/>
            <person name="Bayram O."/>
            <person name="Benocci T."/>
            <person name="Braus-Stromeyer S.A."/>
            <person name="Caldana C."/>
            <person name="Canovas D."/>
            <person name="Cerqueira G.C."/>
            <person name="Chen F."/>
            <person name="Chen W."/>
            <person name="Choi C."/>
            <person name="Clum A."/>
            <person name="Dos Santos R.A."/>
            <person name="Damasio A.R."/>
            <person name="Diallinas G."/>
            <person name="Emri T."/>
            <person name="Fekete E."/>
            <person name="Flipphi M."/>
            <person name="Freyberg S."/>
            <person name="Gallo A."/>
            <person name="Gournas C."/>
            <person name="Habgood R."/>
            <person name="Hainaut M."/>
            <person name="Harispe M.L."/>
            <person name="Henrissat B."/>
            <person name="Hilden K.S."/>
            <person name="Hope R."/>
            <person name="Hossain A."/>
            <person name="Karabika E."/>
            <person name="Karaffa L."/>
            <person name="Karanyi Z."/>
            <person name="Krasevec N."/>
            <person name="Kuo A."/>
            <person name="Kusch H."/>
            <person name="LaButti K."/>
            <person name="Lagendijk E.L."/>
            <person name="Lapidus A."/>
            <person name="Levasseur A."/>
            <person name="Lindquist E."/>
            <person name="Lipzen A."/>
            <person name="Logrieco A.F."/>
            <person name="MacCabe A."/>
            <person name="Maekelae M.R."/>
            <person name="Malavazi I."/>
            <person name="Melin P."/>
            <person name="Meyer V."/>
            <person name="Mielnichuk N."/>
            <person name="Miskei M."/>
            <person name="Molnar A.P."/>
            <person name="Mule G."/>
            <person name="Ngan C.Y."/>
            <person name="Orejas M."/>
            <person name="Orosz E."/>
            <person name="Ouedraogo J.P."/>
            <person name="Overkamp K.M."/>
            <person name="Park H.-S."/>
            <person name="Perrone G."/>
            <person name="Piumi F."/>
            <person name="Punt P.J."/>
            <person name="Ram A.F."/>
            <person name="Ramon A."/>
            <person name="Rauscher S."/>
            <person name="Record E."/>
            <person name="Riano-Pachon D.M."/>
            <person name="Robert V."/>
            <person name="Roehrig J."/>
            <person name="Ruller R."/>
            <person name="Salamov A."/>
            <person name="Salih N.S."/>
            <person name="Samson R.A."/>
            <person name="Sandor E."/>
            <person name="Sanguinetti M."/>
            <person name="Schuetze T."/>
            <person name="Sepcic K."/>
            <person name="Shelest E."/>
            <person name="Sherlock G."/>
            <person name="Sophianopoulou V."/>
            <person name="Squina F.M."/>
            <person name="Sun H."/>
            <person name="Susca A."/>
            <person name="Todd R.B."/>
            <person name="Tsang A."/>
            <person name="Unkles S.E."/>
            <person name="van de Wiele N."/>
            <person name="van Rossen-Uffink D."/>
            <person name="Oliveira J.V."/>
            <person name="Vesth T.C."/>
            <person name="Visser J."/>
            <person name="Yu J.-H."/>
            <person name="Zhou M."/>
            <person name="Andersen M.R."/>
            <person name="Archer D.B."/>
            <person name="Baker S.E."/>
            <person name="Benoit I."/>
            <person name="Brakhage A.A."/>
            <person name="Braus G.H."/>
            <person name="Fischer R."/>
            <person name="Frisvad J.C."/>
            <person name="Goldman G.H."/>
            <person name="Houbraken J."/>
            <person name="Oakley B."/>
            <person name="Pocsi I."/>
            <person name="Scazzocchio C."/>
            <person name="Seiboth B."/>
            <person name="vanKuyk P.A."/>
            <person name="Wortman J."/>
            <person name="Dyer P.S."/>
            <person name="Grigoriev I.V."/>
        </authorList>
    </citation>
    <scope>NUCLEOTIDE SEQUENCE [LARGE SCALE GENOMIC DNA]</scope>
    <source>
        <strain evidence="9">CBS 593.65</strain>
    </source>
</reference>